<evidence type="ECO:0000313" key="1">
    <source>
        <dbReference type="EMBL" id="CAK0818959.1"/>
    </source>
</evidence>
<gene>
    <name evidence="1" type="ORF">PCOR1329_LOCUS21069</name>
</gene>
<protein>
    <submittedName>
        <fullName evidence="1">Uncharacterized protein</fullName>
    </submittedName>
</protein>
<accession>A0ABN9RIP6</accession>
<evidence type="ECO:0000313" key="2">
    <source>
        <dbReference type="Proteomes" id="UP001189429"/>
    </source>
</evidence>
<name>A0ABN9RIP6_9DINO</name>
<comment type="caution">
    <text evidence="1">The sequence shown here is derived from an EMBL/GenBank/DDBJ whole genome shotgun (WGS) entry which is preliminary data.</text>
</comment>
<dbReference type="Proteomes" id="UP001189429">
    <property type="component" value="Unassembled WGS sequence"/>
</dbReference>
<keyword evidence="2" id="KW-1185">Reference proteome</keyword>
<sequence>MKQAHPQPVLGLGAAEPKEIMEAFLSGLEQIVSAARQVHLLPVAFFNGDAEAECDYGRDAFLMVPPFPVFAVLEKEQAKLRVVLMNGSVVQADGVTVAVTRLGRAVLGGALGSLRGSWCMPIVLAGDESDRPHTTLLTETDAFAASVSKSKGTWLKEKFVDQADGAAVAEAGSDKKFQLQPLLQSKGVGAEAGSEAKFQGPGSGSGKTGVAGAAHDMVLYMEDQQANTFDLSMDVTEEFQQQAFVICQGAGLTAGTVVQADGAADADASSDEQIQLQ</sequence>
<reference evidence="1" key="1">
    <citation type="submission" date="2023-10" db="EMBL/GenBank/DDBJ databases">
        <authorList>
            <person name="Chen Y."/>
            <person name="Shah S."/>
            <person name="Dougan E. K."/>
            <person name="Thang M."/>
            <person name="Chan C."/>
        </authorList>
    </citation>
    <scope>NUCLEOTIDE SEQUENCE [LARGE SCALE GENOMIC DNA]</scope>
</reference>
<dbReference type="EMBL" id="CAUYUJ010006891">
    <property type="protein sequence ID" value="CAK0818959.1"/>
    <property type="molecule type" value="Genomic_DNA"/>
</dbReference>
<organism evidence="1 2">
    <name type="scientific">Prorocentrum cordatum</name>
    <dbReference type="NCBI Taxonomy" id="2364126"/>
    <lineage>
        <taxon>Eukaryota</taxon>
        <taxon>Sar</taxon>
        <taxon>Alveolata</taxon>
        <taxon>Dinophyceae</taxon>
        <taxon>Prorocentrales</taxon>
        <taxon>Prorocentraceae</taxon>
        <taxon>Prorocentrum</taxon>
    </lineage>
</organism>
<proteinExistence type="predicted"/>
<feature type="non-terminal residue" evidence="1">
    <location>
        <position position="277"/>
    </location>
</feature>